<dbReference type="InterPro" id="IPR058093">
    <property type="entry name" value="LA_2272-like"/>
</dbReference>
<dbReference type="NCBIfam" id="NF047436">
    <property type="entry name" value="LA_2272_repeat"/>
    <property type="match status" value="1"/>
</dbReference>
<evidence type="ECO:0000256" key="1">
    <source>
        <dbReference type="SAM" id="SignalP"/>
    </source>
</evidence>
<dbReference type="Proteomes" id="UP000179934">
    <property type="component" value="Unassembled WGS sequence"/>
</dbReference>
<organism evidence="2 3">
    <name type="scientific">Aeromonas sobria</name>
    <dbReference type="NCBI Taxonomy" id="646"/>
    <lineage>
        <taxon>Bacteria</taxon>
        <taxon>Pseudomonadati</taxon>
        <taxon>Pseudomonadota</taxon>
        <taxon>Gammaproteobacteria</taxon>
        <taxon>Aeromonadales</taxon>
        <taxon>Aeromonadaceae</taxon>
        <taxon>Aeromonas</taxon>
    </lineage>
</organism>
<proteinExistence type="predicted"/>
<name>A0A1S2D736_AERSO</name>
<dbReference type="EMBL" id="MKFU01000001">
    <property type="protein sequence ID" value="OHY96790.1"/>
    <property type="molecule type" value="Genomic_DNA"/>
</dbReference>
<comment type="caution">
    <text evidence="2">The sequence shown here is derived from an EMBL/GenBank/DDBJ whole genome shotgun (WGS) entry which is preliminary data.</text>
</comment>
<keyword evidence="1" id="KW-0732">Signal</keyword>
<dbReference type="AlphaFoldDB" id="A0A1S2D736"/>
<feature type="chain" id="PRO_5010164125" evidence="1">
    <location>
        <begin position="27"/>
        <end position="192"/>
    </location>
</feature>
<reference evidence="2 3" key="1">
    <citation type="submission" date="2016-09" db="EMBL/GenBank/DDBJ databases">
        <title>Draft Genome Sequence of Aeromonas sobria Strain 08005, Isolated from Sick Rana catesbeiana.</title>
        <authorList>
            <person name="Yang Q."/>
        </authorList>
    </citation>
    <scope>NUCLEOTIDE SEQUENCE [LARGE SCALE GENOMIC DNA]</scope>
    <source>
        <strain evidence="2 3">08005</strain>
    </source>
</reference>
<feature type="signal peptide" evidence="1">
    <location>
        <begin position="1"/>
        <end position="26"/>
    </location>
</feature>
<evidence type="ECO:0000313" key="3">
    <source>
        <dbReference type="Proteomes" id="UP000179934"/>
    </source>
</evidence>
<protein>
    <submittedName>
        <fullName evidence="2">PhaC PHA synthase</fullName>
    </submittedName>
</protein>
<dbReference type="GeneID" id="58924158"/>
<sequence length="192" mass="20271">MTLSRQQLARLLLACSALTLCGVAQASTPVQISLPGVNLPASHQVEGARASLLYGRTGQVKGIDLPIFALSDVDQFSGLQLGVFLGAGRVRHQFSGVAINAINWHEGQDTGVNLGLVNLTNNVHGLNWGAVNIAKGNALANVGLVNYAERTTFQIGFINATQHLDGLQIGLANYAANGVFPILPLVNFQKSF</sequence>
<dbReference type="OrthoDB" id="92679at2"/>
<accession>A0A1S2D736</accession>
<gene>
    <name evidence="2" type="ORF">BJD16_00590</name>
</gene>
<dbReference type="STRING" id="646.BJD16_00590"/>
<dbReference type="RefSeq" id="WP_042023918.1">
    <property type="nucleotide sequence ID" value="NZ_CDBW01000044.1"/>
</dbReference>
<dbReference type="NCBIfam" id="NF047437">
    <property type="entry name" value="VC2662_fam"/>
    <property type="match status" value="1"/>
</dbReference>
<evidence type="ECO:0000313" key="2">
    <source>
        <dbReference type="EMBL" id="OHY96790.1"/>
    </source>
</evidence>